<accession>A0A9D4BC08</accession>
<comment type="caution">
    <text evidence="1">The sequence shown here is derived from an EMBL/GenBank/DDBJ whole genome shotgun (WGS) entry which is preliminary data.</text>
</comment>
<reference evidence="1" key="2">
    <citation type="submission" date="2020-11" db="EMBL/GenBank/DDBJ databases">
        <authorList>
            <person name="McCartney M.A."/>
            <person name="Auch B."/>
            <person name="Kono T."/>
            <person name="Mallez S."/>
            <person name="Becker A."/>
            <person name="Gohl D.M."/>
            <person name="Silverstein K.A.T."/>
            <person name="Koren S."/>
            <person name="Bechman K.B."/>
            <person name="Herman A."/>
            <person name="Abrahante J.E."/>
            <person name="Garbe J."/>
        </authorList>
    </citation>
    <scope>NUCLEOTIDE SEQUENCE</scope>
    <source>
        <strain evidence="1">Duluth1</strain>
        <tissue evidence="1">Whole animal</tissue>
    </source>
</reference>
<name>A0A9D4BC08_DREPO</name>
<proteinExistence type="predicted"/>
<protein>
    <submittedName>
        <fullName evidence="1">Uncharacterized protein</fullName>
    </submittedName>
</protein>
<gene>
    <name evidence="1" type="ORF">DPMN_084433</name>
</gene>
<dbReference type="Proteomes" id="UP000828390">
    <property type="component" value="Unassembled WGS sequence"/>
</dbReference>
<dbReference type="EMBL" id="JAIWYP010000016">
    <property type="protein sequence ID" value="KAH3696951.1"/>
    <property type="molecule type" value="Genomic_DNA"/>
</dbReference>
<reference evidence="1" key="1">
    <citation type="journal article" date="2019" name="bioRxiv">
        <title>The Genome of the Zebra Mussel, Dreissena polymorpha: A Resource for Invasive Species Research.</title>
        <authorList>
            <person name="McCartney M.A."/>
            <person name="Auch B."/>
            <person name="Kono T."/>
            <person name="Mallez S."/>
            <person name="Zhang Y."/>
            <person name="Obille A."/>
            <person name="Becker A."/>
            <person name="Abrahante J.E."/>
            <person name="Garbe J."/>
            <person name="Badalamenti J.P."/>
            <person name="Herman A."/>
            <person name="Mangelson H."/>
            <person name="Liachko I."/>
            <person name="Sullivan S."/>
            <person name="Sone E.D."/>
            <person name="Koren S."/>
            <person name="Silverstein K.A.T."/>
            <person name="Beckman K.B."/>
            <person name="Gohl D.M."/>
        </authorList>
    </citation>
    <scope>NUCLEOTIDE SEQUENCE</scope>
    <source>
        <strain evidence="1">Duluth1</strain>
        <tissue evidence="1">Whole animal</tissue>
    </source>
</reference>
<evidence type="ECO:0000313" key="2">
    <source>
        <dbReference type="Proteomes" id="UP000828390"/>
    </source>
</evidence>
<sequence length="57" mass="6706">MATTLKCQPKLNVLQNLAFQFQNDRCEHHPLPMKNSRNKLEVQIKIPISLTRRADLY</sequence>
<evidence type="ECO:0000313" key="1">
    <source>
        <dbReference type="EMBL" id="KAH3696951.1"/>
    </source>
</evidence>
<dbReference type="AlphaFoldDB" id="A0A9D4BC08"/>
<organism evidence="1 2">
    <name type="scientific">Dreissena polymorpha</name>
    <name type="common">Zebra mussel</name>
    <name type="synonym">Mytilus polymorpha</name>
    <dbReference type="NCBI Taxonomy" id="45954"/>
    <lineage>
        <taxon>Eukaryota</taxon>
        <taxon>Metazoa</taxon>
        <taxon>Spiralia</taxon>
        <taxon>Lophotrochozoa</taxon>
        <taxon>Mollusca</taxon>
        <taxon>Bivalvia</taxon>
        <taxon>Autobranchia</taxon>
        <taxon>Heteroconchia</taxon>
        <taxon>Euheterodonta</taxon>
        <taxon>Imparidentia</taxon>
        <taxon>Neoheterodontei</taxon>
        <taxon>Myida</taxon>
        <taxon>Dreissenoidea</taxon>
        <taxon>Dreissenidae</taxon>
        <taxon>Dreissena</taxon>
    </lineage>
</organism>
<keyword evidence="2" id="KW-1185">Reference proteome</keyword>